<dbReference type="RefSeq" id="WP_212690361.1">
    <property type="nucleotide sequence ID" value="NZ_CAJXUH010000003.1"/>
</dbReference>
<name>A0A8J8MBW1_9FIRM</name>
<evidence type="ECO:0000256" key="3">
    <source>
        <dbReference type="ARBA" id="ARBA00022692"/>
    </source>
</evidence>
<evidence type="ECO:0000313" key="9">
    <source>
        <dbReference type="Proteomes" id="UP000677305"/>
    </source>
</evidence>
<dbReference type="Pfam" id="PF02588">
    <property type="entry name" value="YitT_membrane"/>
    <property type="match status" value="1"/>
</dbReference>
<dbReference type="GO" id="GO:0005886">
    <property type="term" value="C:plasma membrane"/>
    <property type="evidence" value="ECO:0007669"/>
    <property type="project" value="UniProtKB-SubCell"/>
</dbReference>
<organism evidence="8 9">
    <name type="scientific">Vallitalea guaymasensis</name>
    <dbReference type="NCBI Taxonomy" id="1185412"/>
    <lineage>
        <taxon>Bacteria</taxon>
        <taxon>Bacillati</taxon>
        <taxon>Bacillota</taxon>
        <taxon>Clostridia</taxon>
        <taxon>Lachnospirales</taxon>
        <taxon>Vallitaleaceae</taxon>
        <taxon>Vallitalea</taxon>
    </lineage>
</organism>
<keyword evidence="2" id="KW-1003">Cell membrane</keyword>
<dbReference type="AlphaFoldDB" id="A0A8J8MBW1"/>
<dbReference type="Proteomes" id="UP000677305">
    <property type="component" value="Chromosome"/>
</dbReference>
<reference evidence="8 9" key="1">
    <citation type="submission" date="2020-07" db="EMBL/GenBank/DDBJ databases">
        <title>Vallitalea guaymasensis genome.</title>
        <authorList>
            <person name="Postec A."/>
        </authorList>
    </citation>
    <scope>NUCLEOTIDE SEQUENCE [LARGE SCALE GENOMIC DNA]</scope>
    <source>
        <strain evidence="8 9">Ra1766G1</strain>
    </source>
</reference>
<evidence type="ECO:0000256" key="1">
    <source>
        <dbReference type="ARBA" id="ARBA00004651"/>
    </source>
</evidence>
<accession>A0A8J8MBW1</accession>
<sequence length="289" mass="31203">MELTSKRKPIIDYFIIIVGVTLLAAGLNMFFIPLDLVTGGVTGLAIIIKKLTENIVPGGVEPWITNIIINIPLFLTAVLIKGKNFGGRSLFSTMFLSLALIYTSYLPPATNDMLLGSVFGGVISGAGLGLVFSAYSTTGGTDLAASIIQHYIKHISVAQLMLMLDAIIIVSGYFIFGIEKAMYALVAVFISAKIIDAILEGIHFSKAAFIISDHNDAISKEIMQRLDRGATGLQGSGKFSNKSKEVLLCVVSKKEIVKLKEIVREHDKAAFVIVADVKEVLGEGFIEYK</sequence>
<keyword evidence="3 6" id="KW-0812">Transmembrane</keyword>
<feature type="transmembrane region" description="Helical" evidence="6">
    <location>
        <begin position="181"/>
        <end position="199"/>
    </location>
</feature>
<feature type="transmembrane region" description="Helical" evidence="6">
    <location>
        <begin position="155"/>
        <end position="175"/>
    </location>
</feature>
<protein>
    <submittedName>
        <fullName evidence="8">YitT family protein</fullName>
    </submittedName>
</protein>
<evidence type="ECO:0000256" key="6">
    <source>
        <dbReference type="SAM" id="Phobius"/>
    </source>
</evidence>
<evidence type="ECO:0000313" key="8">
    <source>
        <dbReference type="EMBL" id="QUH30149.1"/>
    </source>
</evidence>
<dbReference type="InterPro" id="IPR051461">
    <property type="entry name" value="UPF0750_membrane"/>
</dbReference>
<dbReference type="PIRSF" id="PIRSF006483">
    <property type="entry name" value="Membrane_protein_YitT"/>
    <property type="match status" value="1"/>
</dbReference>
<dbReference type="InterPro" id="IPR019264">
    <property type="entry name" value="DUF2179"/>
</dbReference>
<keyword evidence="4 6" id="KW-1133">Transmembrane helix</keyword>
<evidence type="ECO:0000256" key="2">
    <source>
        <dbReference type="ARBA" id="ARBA00022475"/>
    </source>
</evidence>
<dbReference type="InterPro" id="IPR003740">
    <property type="entry name" value="YitT"/>
</dbReference>
<dbReference type="Pfam" id="PF10035">
    <property type="entry name" value="DUF2179"/>
    <property type="match status" value="1"/>
</dbReference>
<feature type="transmembrane region" description="Helical" evidence="6">
    <location>
        <begin position="63"/>
        <end position="80"/>
    </location>
</feature>
<proteinExistence type="predicted"/>
<keyword evidence="9" id="KW-1185">Reference proteome</keyword>
<gene>
    <name evidence="8" type="ORF">HYG85_14980</name>
</gene>
<feature type="domain" description="DUF2179" evidence="7">
    <location>
        <begin position="228"/>
        <end position="282"/>
    </location>
</feature>
<evidence type="ECO:0000259" key="7">
    <source>
        <dbReference type="Pfam" id="PF10035"/>
    </source>
</evidence>
<dbReference type="InterPro" id="IPR015867">
    <property type="entry name" value="N-reg_PII/ATP_PRibTrfase_C"/>
</dbReference>
<dbReference type="EMBL" id="CP058561">
    <property type="protein sequence ID" value="QUH30149.1"/>
    <property type="molecule type" value="Genomic_DNA"/>
</dbReference>
<feature type="transmembrane region" description="Helical" evidence="6">
    <location>
        <begin position="89"/>
        <end position="107"/>
    </location>
</feature>
<feature type="transmembrane region" description="Helical" evidence="6">
    <location>
        <begin position="12"/>
        <end position="32"/>
    </location>
</feature>
<dbReference type="KEGG" id="vgu:HYG85_14980"/>
<dbReference type="CDD" id="cd16380">
    <property type="entry name" value="YitT_C"/>
    <property type="match status" value="1"/>
</dbReference>
<dbReference type="Gene3D" id="3.30.70.120">
    <property type="match status" value="1"/>
</dbReference>
<comment type="subcellular location">
    <subcellularLocation>
        <location evidence="1">Cell membrane</location>
        <topology evidence="1">Multi-pass membrane protein</topology>
    </subcellularLocation>
</comment>
<evidence type="ECO:0000256" key="4">
    <source>
        <dbReference type="ARBA" id="ARBA00022989"/>
    </source>
</evidence>
<dbReference type="PANTHER" id="PTHR33545">
    <property type="entry name" value="UPF0750 MEMBRANE PROTEIN YITT-RELATED"/>
    <property type="match status" value="1"/>
</dbReference>
<dbReference type="PANTHER" id="PTHR33545:SF9">
    <property type="entry name" value="UPF0750 MEMBRANE PROTEIN YITE"/>
    <property type="match status" value="1"/>
</dbReference>
<keyword evidence="5 6" id="KW-0472">Membrane</keyword>
<evidence type="ECO:0000256" key="5">
    <source>
        <dbReference type="ARBA" id="ARBA00023136"/>
    </source>
</evidence>
<feature type="transmembrane region" description="Helical" evidence="6">
    <location>
        <begin position="113"/>
        <end position="135"/>
    </location>
</feature>